<accession>A0A5P1F555</accession>
<dbReference type="SMART" id="SM00220">
    <property type="entry name" value="S_TKc"/>
    <property type="match status" value="1"/>
</dbReference>
<evidence type="ECO:0000256" key="4">
    <source>
        <dbReference type="ARBA" id="ARBA00022679"/>
    </source>
</evidence>
<evidence type="ECO:0000313" key="12">
    <source>
        <dbReference type="EMBL" id="ONK73254.1"/>
    </source>
</evidence>
<evidence type="ECO:0000256" key="8">
    <source>
        <dbReference type="ARBA" id="ARBA00047899"/>
    </source>
</evidence>
<dbReference type="InterPro" id="IPR000719">
    <property type="entry name" value="Prot_kinase_dom"/>
</dbReference>
<evidence type="ECO:0000256" key="1">
    <source>
        <dbReference type="ARBA" id="ARBA00012513"/>
    </source>
</evidence>
<dbReference type="Gene3D" id="1.10.510.10">
    <property type="entry name" value="Transferase(Phosphotransferase) domain 1"/>
    <property type="match status" value="1"/>
</dbReference>
<evidence type="ECO:0000256" key="10">
    <source>
        <dbReference type="SAM" id="MobiDB-lite"/>
    </source>
</evidence>
<dbReference type="Pfam" id="PF00069">
    <property type="entry name" value="Pkinase"/>
    <property type="match status" value="1"/>
</dbReference>
<evidence type="ECO:0000259" key="11">
    <source>
        <dbReference type="PROSITE" id="PS50011"/>
    </source>
</evidence>
<dbReference type="GO" id="GO:0004674">
    <property type="term" value="F:protein serine/threonine kinase activity"/>
    <property type="evidence" value="ECO:0007669"/>
    <property type="project" value="UniProtKB-KW"/>
</dbReference>
<feature type="region of interest" description="Disordered" evidence="10">
    <location>
        <begin position="1"/>
        <end position="27"/>
    </location>
</feature>
<keyword evidence="2" id="KW-0723">Serine/threonine-protein kinase</keyword>
<dbReference type="EC" id="2.7.11.1" evidence="1"/>
<dbReference type="Gramene" id="ONK73254">
    <property type="protein sequence ID" value="ONK73254"/>
    <property type="gene ID" value="A4U43_C04F29010"/>
</dbReference>
<dbReference type="PANTHER" id="PTHR22988">
    <property type="entry name" value="MYOTONIC DYSTROPHY S/T KINASE-RELATED"/>
    <property type="match status" value="1"/>
</dbReference>
<keyword evidence="6" id="KW-0418">Kinase</keyword>
<evidence type="ECO:0000313" key="13">
    <source>
        <dbReference type="Proteomes" id="UP000243459"/>
    </source>
</evidence>
<proteinExistence type="predicted"/>
<feature type="domain" description="Protein kinase" evidence="11">
    <location>
        <begin position="1"/>
        <end position="239"/>
    </location>
</feature>
<dbReference type="GO" id="GO:0007010">
    <property type="term" value="P:cytoskeleton organization"/>
    <property type="evidence" value="ECO:0007669"/>
    <property type="project" value="UniProtKB-ARBA"/>
</dbReference>
<keyword evidence="13" id="KW-1185">Reference proteome</keyword>
<protein>
    <recommendedName>
        <fullName evidence="1">non-specific serine/threonine protein kinase</fullName>
        <ecNumber evidence="1">2.7.11.1</ecNumber>
    </recommendedName>
</protein>
<evidence type="ECO:0000256" key="2">
    <source>
        <dbReference type="ARBA" id="ARBA00022527"/>
    </source>
</evidence>
<keyword evidence="3" id="KW-0597">Phosphoprotein</keyword>
<sequence>MSRIYRSFRPQQRAHPLTSQSSTPSLSPTASISAAFIHDRRSHLPRLYDTHLFDHRSAPLIIAEVVLGIEAIHESNYVHRDFGLCKLSDFGLCKNLDCNNERDDGITQTVNREGIFQTDVQQFTETVAQAEQLGLWRKNLRTLAYSTVATPDYIAPENLSKKGYGMECDWWSLGAIMYEMLMGYPPFQSKEALATCRKVVNWQSHLKFPEYLTISEEAKDLIQRLLCDIERRIGTGNVE</sequence>
<comment type="catalytic activity">
    <reaction evidence="9">
        <text>L-seryl-[protein] + ATP = O-phospho-L-seryl-[protein] + ADP + H(+)</text>
        <dbReference type="Rhea" id="RHEA:17989"/>
        <dbReference type="Rhea" id="RHEA-COMP:9863"/>
        <dbReference type="Rhea" id="RHEA-COMP:11604"/>
        <dbReference type="ChEBI" id="CHEBI:15378"/>
        <dbReference type="ChEBI" id="CHEBI:29999"/>
        <dbReference type="ChEBI" id="CHEBI:30616"/>
        <dbReference type="ChEBI" id="CHEBI:83421"/>
        <dbReference type="ChEBI" id="CHEBI:456216"/>
        <dbReference type="EC" id="2.7.11.1"/>
    </reaction>
</comment>
<keyword evidence="5" id="KW-0547">Nucleotide-binding</keyword>
<evidence type="ECO:0000256" key="7">
    <source>
        <dbReference type="ARBA" id="ARBA00022840"/>
    </source>
</evidence>
<dbReference type="SUPFAM" id="SSF56112">
    <property type="entry name" value="Protein kinase-like (PK-like)"/>
    <property type="match status" value="1"/>
</dbReference>
<dbReference type="InterPro" id="IPR011009">
    <property type="entry name" value="Kinase-like_dom_sf"/>
</dbReference>
<evidence type="ECO:0000256" key="6">
    <source>
        <dbReference type="ARBA" id="ARBA00022777"/>
    </source>
</evidence>
<dbReference type="GO" id="GO:0005524">
    <property type="term" value="F:ATP binding"/>
    <property type="evidence" value="ECO:0007669"/>
    <property type="project" value="UniProtKB-KW"/>
</dbReference>
<dbReference type="EMBL" id="CM007384">
    <property type="protein sequence ID" value="ONK73254.1"/>
    <property type="molecule type" value="Genomic_DNA"/>
</dbReference>
<keyword evidence="7" id="KW-0067">ATP-binding</keyword>
<dbReference type="PANTHER" id="PTHR22988:SF76">
    <property type="entry name" value="CHROMOSOME UNDETERMINED SCAFFOLD_135, WHOLE GENOME SHOTGUN SEQUENCE"/>
    <property type="match status" value="1"/>
</dbReference>
<organism evidence="12 13">
    <name type="scientific">Asparagus officinalis</name>
    <name type="common">Garden asparagus</name>
    <dbReference type="NCBI Taxonomy" id="4686"/>
    <lineage>
        <taxon>Eukaryota</taxon>
        <taxon>Viridiplantae</taxon>
        <taxon>Streptophyta</taxon>
        <taxon>Embryophyta</taxon>
        <taxon>Tracheophyta</taxon>
        <taxon>Spermatophyta</taxon>
        <taxon>Magnoliopsida</taxon>
        <taxon>Liliopsida</taxon>
        <taxon>Asparagales</taxon>
        <taxon>Asparagaceae</taxon>
        <taxon>Asparagoideae</taxon>
        <taxon>Asparagus</taxon>
    </lineage>
</organism>
<name>A0A5P1F555_ASPOF</name>
<dbReference type="AlphaFoldDB" id="A0A5P1F555"/>
<evidence type="ECO:0000256" key="9">
    <source>
        <dbReference type="ARBA" id="ARBA00048679"/>
    </source>
</evidence>
<feature type="compositionally biased region" description="Low complexity" evidence="10">
    <location>
        <begin position="16"/>
        <end position="27"/>
    </location>
</feature>
<dbReference type="Proteomes" id="UP000243459">
    <property type="component" value="Chromosome 4"/>
</dbReference>
<evidence type="ECO:0000256" key="5">
    <source>
        <dbReference type="ARBA" id="ARBA00022741"/>
    </source>
</evidence>
<gene>
    <name evidence="12" type="ORF">A4U43_C04F29010</name>
</gene>
<comment type="catalytic activity">
    <reaction evidence="8">
        <text>L-threonyl-[protein] + ATP = O-phospho-L-threonyl-[protein] + ADP + H(+)</text>
        <dbReference type="Rhea" id="RHEA:46608"/>
        <dbReference type="Rhea" id="RHEA-COMP:11060"/>
        <dbReference type="Rhea" id="RHEA-COMP:11605"/>
        <dbReference type="ChEBI" id="CHEBI:15378"/>
        <dbReference type="ChEBI" id="CHEBI:30013"/>
        <dbReference type="ChEBI" id="CHEBI:30616"/>
        <dbReference type="ChEBI" id="CHEBI:61977"/>
        <dbReference type="ChEBI" id="CHEBI:456216"/>
        <dbReference type="EC" id="2.7.11.1"/>
    </reaction>
</comment>
<dbReference type="InterPro" id="IPR050839">
    <property type="entry name" value="Rho-assoc_Ser/Thr_Kinase"/>
</dbReference>
<dbReference type="PROSITE" id="PS50011">
    <property type="entry name" value="PROTEIN_KINASE_DOM"/>
    <property type="match status" value="1"/>
</dbReference>
<keyword evidence="4" id="KW-0808">Transferase</keyword>
<dbReference type="FunFam" id="1.10.510.10:FF:000024">
    <property type="entry name" value="Probable serine/threonine-protein kinase cot-1"/>
    <property type="match status" value="1"/>
</dbReference>
<evidence type="ECO:0000256" key="3">
    <source>
        <dbReference type="ARBA" id="ARBA00022553"/>
    </source>
</evidence>
<reference evidence="13" key="1">
    <citation type="journal article" date="2017" name="Nat. Commun.">
        <title>The asparagus genome sheds light on the origin and evolution of a young Y chromosome.</title>
        <authorList>
            <person name="Harkess A."/>
            <person name="Zhou J."/>
            <person name="Xu C."/>
            <person name="Bowers J.E."/>
            <person name="Van der Hulst R."/>
            <person name="Ayyampalayam S."/>
            <person name="Mercati F."/>
            <person name="Riccardi P."/>
            <person name="McKain M.R."/>
            <person name="Kakrana A."/>
            <person name="Tang H."/>
            <person name="Ray J."/>
            <person name="Groenendijk J."/>
            <person name="Arikit S."/>
            <person name="Mathioni S.M."/>
            <person name="Nakano M."/>
            <person name="Shan H."/>
            <person name="Telgmann-Rauber A."/>
            <person name="Kanno A."/>
            <person name="Yue Z."/>
            <person name="Chen H."/>
            <person name="Li W."/>
            <person name="Chen Y."/>
            <person name="Xu X."/>
            <person name="Zhang Y."/>
            <person name="Luo S."/>
            <person name="Chen H."/>
            <person name="Gao J."/>
            <person name="Mao Z."/>
            <person name="Pires J.C."/>
            <person name="Luo M."/>
            <person name="Kudrna D."/>
            <person name="Wing R.A."/>
            <person name="Meyers B.C."/>
            <person name="Yi K."/>
            <person name="Kong H."/>
            <person name="Lavrijsen P."/>
            <person name="Sunseri F."/>
            <person name="Falavigna A."/>
            <person name="Ye Y."/>
            <person name="Leebens-Mack J.H."/>
            <person name="Chen G."/>
        </authorList>
    </citation>
    <scope>NUCLEOTIDE SEQUENCE [LARGE SCALE GENOMIC DNA]</scope>
    <source>
        <strain evidence="13">cv. DH0086</strain>
    </source>
</reference>